<reference evidence="6 7" key="1">
    <citation type="submission" date="2019-12" db="EMBL/GenBank/DDBJ databases">
        <title>Complete genome sequence of Algicella marina strain 9Alg 56(T) isolated from the red alga Tichocarpus crinitus.</title>
        <authorList>
            <person name="Kim S.-G."/>
            <person name="Nedashkovskaya O.I."/>
        </authorList>
    </citation>
    <scope>NUCLEOTIDE SEQUENCE [LARGE SCALE GENOMIC DNA]</scope>
    <source>
        <strain evidence="6 7">9Alg 56</strain>
    </source>
</reference>
<dbReference type="PROSITE" id="PS00595">
    <property type="entry name" value="AA_TRANSFER_CLASS_5"/>
    <property type="match status" value="1"/>
</dbReference>
<dbReference type="KEGG" id="amaq:GO499_18390"/>
<dbReference type="Pfam" id="PF00266">
    <property type="entry name" value="Aminotran_5"/>
    <property type="match status" value="1"/>
</dbReference>
<keyword evidence="6" id="KW-0032">Aminotransferase</keyword>
<keyword evidence="6" id="KW-0808">Transferase</keyword>
<evidence type="ECO:0000313" key="7">
    <source>
        <dbReference type="Proteomes" id="UP000464495"/>
    </source>
</evidence>
<organism evidence="6 7">
    <name type="scientific">Algicella marina</name>
    <dbReference type="NCBI Taxonomy" id="2683284"/>
    <lineage>
        <taxon>Bacteria</taxon>
        <taxon>Pseudomonadati</taxon>
        <taxon>Pseudomonadota</taxon>
        <taxon>Alphaproteobacteria</taxon>
        <taxon>Rhodobacterales</taxon>
        <taxon>Paracoccaceae</taxon>
        <taxon>Algicella</taxon>
    </lineage>
</organism>
<dbReference type="InterPro" id="IPR015421">
    <property type="entry name" value="PyrdxlP-dep_Trfase_major"/>
</dbReference>
<dbReference type="PANTHER" id="PTHR43092:SF2">
    <property type="entry name" value="HERCYNYLCYSTEINE SULFOXIDE LYASE"/>
    <property type="match status" value="1"/>
</dbReference>
<name>A0A6P1T5N9_9RHOB</name>
<dbReference type="InterPro" id="IPR015424">
    <property type="entry name" value="PyrdxlP-dep_Trfase"/>
</dbReference>
<evidence type="ECO:0000256" key="1">
    <source>
        <dbReference type="ARBA" id="ARBA00001933"/>
    </source>
</evidence>
<evidence type="ECO:0000256" key="2">
    <source>
        <dbReference type="ARBA" id="ARBA00022898"/>
    </source>
</evidence>
<dbReference type="Proteomes" id="UP000464495">
    <property type="component" value="Chromosome"/>
</dbReference>
<dbReference type="InterPro" id="IPR020578">
    <property type="entry name" value="Aminotrans_V_PyrdxlP_BS"/>
</dbReference>
<dbReference type="RefSeq" id="WP_161863552.1">
    <property type="nucleotide sequence ID" value="NZ_CP046620.1"/>
</dbReference>
<dbReference type="InterPro" id="IPR000192">
    <property type="entry name" value="Aminotrans_V_dom"/>
</dbReference>
<evidence type="ECO:0000256" key="3">
    <source>
        <dbReference type="RuleBase" id="RU004075"/>
    </source>
</evidence>
<dbReference type="EMBL" id="CP046620">
    <property type="protein sequence ID" value="QHQ37010.1"/>
    <property type="molecule type" value="Genomic_DNA"/>
</dbReference>
<evidence type="ECO:0000259" key="5">
    <source>
        <dbReference type="Pfam" id="PF00266"/>
    </source>
</evidence>
<sequence length="342" mass="36112">MIYLNSASHGLPAAATRRAIAAYTAQEAEVGVLEALETVEEKLASVAGLAARLLNANAAQIGFNTTTNAAWLALLQRLPLAGSHVLAAPWEWGDNLRALRHYADATGGRLEILPEDFSAWPAHYRENTAALFLPLVTSVTGRLLPVAEIMSQPRPDGMLTILDAAQALGQIPVDVQALGCDAMVGTTRKWLCGPRGTALFWAGERLGGGATARQLTPTDYNVALRLGLATAIETALEEGIETRRQSIAGLRDHAVNALQNLGLFAQAGQTGALAFTLPEAQAERSFEALAAEGIIIKRPDPAWDEPAAALPPEGAATLRLAANVYNSEADIDAFATILGRSL</sequence>
<dbReference type="AlphaFoldDB" id="A0A6P1T5N9"/>
<dbReference type="GO" id="GO:0008483">
    <property type="term" value="F:transaminase activity"/>
    <property type="evidence" value="ECO:0007669"/>
    <property type="project" value="UniProtKB-KW"/>
</dbReference>
<evidence type="ECO:0000256" key="4">
    <source>
        <dbReference type="RuleBase" id="RU004504"/>
    </source>
</evidence>
<dbReference type="InterPro" id="IPR015422">
    <property type="entry name" value="PyrdxlP-dep_Trfase_small"/>
</dbReference>
<dbReference type="Gene3D" id="3.90.1150.10">
    <property type="entry name" value="Aspartate Aminotransferase, domain 1"/>
    <property type="match status" value="1"/>
</dbReference>
<accession>A0A6P1T5N9</accession>
<proteinExistence type="inferred from homology"/>
<keyword evidence="2" id="KW-0663">Pyridoxal phosphate</keyword>
<dbReference type="Gene3D" id="3.40.640.10">
    <property type="entry name" value="Type I PLP-dependent aspartate aminotransferase-like (Major domain)"/>
    <property type="match status" value="1"/>
</dbReference>
<dbReference type="SUPFAM" id="SSF53383">
    <property type="entry name" value="PLP-dependent transferases"/>
    <property type="match status" value="1"/>
</dbReference>
<comment type="similarity">
    <text evidence="3">Belongs to the class-V pyridoxal-phosphate-dependent aminotransferase family.</text>
</comment>
<gene>
    <name evidence="6" type="ORF">GO499_18390</name>
</gene>
<evidence type="ECO:0000313" key="6">
    <source>
        <dbReference type="EMBL" id="QHQ37010.1"/>
    </source>
</evidence>
<comment type="cofactor">
    <cofactor evidence="1 4">
        <name>pyridoxal 5'-phosphate</name>
        <dbReference type="ChEBI" id="CHEBI:597326"/>
    </cofactor>
</comment>
<dbReference type="PANTHER" id="PTHR43092">
    <property type="entry name" value="L-CYSTEINE DESULFHYDRASE"/>
    <property type="match status" value="1"/>
</dbReference>
<feature type="domain" description="Aminotransferase class V" evidence="5">
    <location>
        <begin position="5"/>
        <end position="334"/>
    </location>
</feature>
<keyword evidence="7" id="KW-1185">Reference proteome</keyword>
<protein>
    <submittedName>
        <fullName evidence="6">Aminotransferase class V-fold PLP-dependent enzyme</fullName>
    </submittedName>
</protein>